<dbReference type="Proteomes" id="UP000292223">
    <property type="component" value="Unassembled WGS sequence"/>
</dbReference>
<dbReference type="Pfam" id="PF01381">
    <property type="entry name" value="HTH_3"/>
    <property type="match status" value="1"/>
</dbReference>
<dbReference type="GO" id="GO:0003677">
    <property type="term" value="F:DNA binding"/>
    <property type="evidence" value="ECO:0007669"/>
    <property type="project" value="InterPro"/>
</dbReference>
<reference evidence="1 2" key="1">
    <citation type="submission" date="2019-02" db="EMBL/GenBank/DDBJ databases">
        <title>From farm to fork: dissemination of Tn554::fexA-optrA in linezolid-resistant Enterococcus faecalis clones from chicken feces and meat in Tunisia.</title>
        <authorList>
            <person name="Tedim A.P."/>
            <person name="Elghaieb H."/>
            <person name="Abbassi M.S."/>
            <person name="Novais C."/>
            <person name="Hassen A."/>
            <person name="Peixe L."/>
            <person name="Freitas A.R."/>
        </authorList>
    </citation>
    <scope>NUCLEOTIDE SEQUENCE [LARGE SCALE GENOMIC DNA]</scope>
    <source>
        <strain evidence="1 2">728T</strain>
    </source>
</reference>
<comment type="caution">
    <text evidence="1">The sequence shown here is derived from an EMBL/GenBank/DDBJ whole genome shotgun (WGS) entry which is preliminary data.</text>
</comment>
<evidence type="ECO:0000313" key="2">
    <source>
        <dbReference type="Proteomes" id="UP000292223"/>
    </source>
</evidence>
<dbReference type="EMBL" id="SEWT01000008">
    <property type="protein sequence ID" value="RYU31306.1"/>
    <property type="molecule type" value="Genomic_DNA"/>
</dbReference>
<accession>A0A2S7LZF6</accession>
<dbReference type="Gene3D" id="1.10.260.40">
    <property type="entry name" value="lambda repressor-like DNA-binding domains"/>
    <property type="match status" value="1"/>
</dbReference>
<gene>
    <name evidence="1" type="ORF">EU507_12405</name>
</gene>
<dbReference type="AlphaFoldDB" id="A0A2S7LZF6"/>
<proteinExistence type="predicted"/>
<dbReference type="SUPFAM" id="SSF47413">
    <property type="entry name" value="lambda repressor-like DNA-binding domains"/>
    <property type="match status" value="1"/>
</dbReference>
<dbReference type="InterPro" id="IPR001387">
    <property type="entry name" value="Cro/C1-type_HTH"/>
</dbReference>
<evidence type="ECO:0000313" key="1">
    <source>
        <dbReference type="EMBL" id="RYU31306.1"/>
    </source>
</evidence>
<organism evidence="1 2">
    <name type="scientific">Enterococcus faecalis</name>
    <name type="common">Streptococcus faecalis</name>
    <dbReference type="NCBI Taxonomy" id="1351"/>
    <lineage>
        <taxon>Bacteria</taxon>
        <taxon>Bacillati</taxon>
        <taxon>Bacillota</taxon>
        <taxon>Bacilli</taxon>
        <taxon>Lactobacillales</taxon>
        <taxon>Enterococcaceae</taxon>
        <taxon>Enterococcus</taxon>
    </lineage>
</organism>
<dbReference type="CDD" id="cd00093">
    <property type="entry name" value="HTH_XRE"/>
    <property type="match status" value="1"/>
</dbReference>
<name>A0A2S7LZF6_ENTFL</name>
<dbReference type="PROSITE" id="PS50943">
    <property type="entry name" value="HTH_CROC1"/>
    <property type="match status" value="1"/>
</dbReference>
<dbReference type="InterPro" id="IPR010982">
    <property type="entry name" value="Lambda_DNA-bd_dom_sf"/>
</dbReference>
<dbReference type="SMART" id="SM00530">
    <property type="entry name" value="HTH_XRE"/>
    <property type="match status" value="1"/>
</dbReference>
<protein>
    <submittedName>
        <fullName evidence="1">XRE family transcriptional regulator</fullName>
    </submittedName>
</protein>
<sequence>MSIVDRIKMLASQKKMTLTELERKLDFSQSSIRKWDKQPPGIKKIQKVADFFDVSTDYLLGRTEKKKYYELNDKEKKDIAIQAEELIEGLTNGENLNFYGEPATQDQKDRLLIAIRTAMEMNKEEAKKKFTRKDYRN</sequence>